<proteinExistence type="predicted"/>
<protein>
    <submittedName>
        <fullName evidence="1">Uncharacterized protein</fullName>
    </submittedName>
</protein>
<name>A0A7W9W899_ARMRO</name>
<dbReference type="Proteomes" id="UP000520814">
    <property type="component" value="Unassembled WGS sequence"/>
</dbReference>
<keyword evidence="2" id="KW-1185">Reference proteome</keyword>
<comment type="caution">
    <text evidence="1">The sequence shown here is derived from an EMBL/GenBank/DDBJ whole genome shotgun (WGS) entry which is preliminary data.</text>
</comment>
<dbReference type="AlphaFoldDB" id="A0A7W9W899"/>
<sequence>MKITLNIVALGALAKLGSFDAALPTSATASPDLAAAIEKIIDEQFPWKKIALDHPAELGSCLRSVPVRFEQIKVVLQRRLSAEEITRAAGCLGYALTETLRGEELGEPRVTFPKGACGKEFTVLVFDWDSSSSIRSCPDTHRAFEVASVYVPHGTRVRTTNNAGPNTRGTRLVEGIGEAPSFWVR</sequence>
<dbReference type="EMBL" id="JACHGW010000006">
    <property type="protein sequence ID" value="MBB6053299.1"/>
    <property type="molecule type" value="Genomic_DNA"/>
</dbReference>
<organism evidence="1 2">
    <name type="scientific">Armatimonas rosea</name>
    <dbReference type="NCBI Taxonomy" id="685828"/>
    <lineage>
        <taxon>Bacteria</taxon>
        <taxon>Bacillati</taxon>
        <taxon>Armatimonadota</taxon>
        <taxon>Armatimonadia</taxon>
        <taxon>Armatimonadales</taxon>
        <taxon>Armatimonadaceae</taxon>
        <taxon>Armatimonas</taxon>
    </lineage>
</organism>
<gene>
    <name evidence="1" type="ORF">HNQ39_005133</name>
</gene>
<evidence type="ECO:0000313" key="2">
    <source>
        <dbReference type="Proteomes" id="UP000520814"/>
    </source>
</evidence>
<dbReference type="RefSeq" id="WP_184203395.1">
    <property type="nucleotide sequence ID" value="NZ_JACHGW010000006.1"/>
</dbReference>
<evidence type="ECO:0000313" key="1">
    <source>
        <dbReference type="EMBL" id="MBB6053299.1"/>
    </source>
</evidence>
<reference evidence="1 2" key="1">
    <citation type="submission" date="2020-08" db="EMBL/GenBank/DDBJ databases">
        <title>Genomic Encyclopedia of Type Strains, Phase IV (KMG-IV): sequencing the most valuable type-strain genomes for metagenomic binning, comparative biology and taxonomic classification.</title>
        <authorList>
            <person name="Goeker M."/>
        </authorList>
    </citation>
    <scope>NUCLEOTIDE SEQUENCE [LARGE SCALE GENOMIC DNA]</scope>
    <source>
        <strain evidence="1 2">DSM 23562</strain>
    </source>
</reference>
<accession>A0A7W9W899</accession>